<dbReference type="EMBL" id="JAPFFF010000009">
    <property type="protein sequence ID" value="KAK8883402.1"/>
    <property type="molecule type" value="Genomic_DNA"/>
</dbReference>
<dbReference type="Proteomes" id="UP001470230">
    <property type="component" value="Unassembled WGS sequence"/>
</dbReference>
<reference evidence="1 2" key="1">
    <citation type="submission" date="2024-04" db="EMBL/GenBank/DDBJ databases">
        <title>Tritrichomonas musculus Genome.</title>
        <authorList>
            <person name="Alves-Ferreira E."/>
            <person name="Grigg M."/>
            <person name="Lorenzi H."/>
            <person name="Galac M."/>
        </authorList>
    </citation>
    <scope>NUCLEOTIDE SEQUENCE [LARGE SCALE GENOMIC DNA]</scope>
    <source>
        <strain evidence="1 2">EAF2021</strain>
    </source>
</reference>
<keyword evidence="2" id="KW-1185">Reference proteome</keyword>
<evidence type="ECO:0000313" key="1">
    <source>
        <dbReference type="EMBL" id="KAK8883402.1"/>
    </source>
</evidence>
<comment type="caution">
    <text evidence="1">The sequence shown here is derived from an EMBL/GenBank/DDBJ whole genome shotgun (WGS) entry which is preliminary data.</text>
</comment>
<gene>
    <name evidence="1" type="ORF">M9Y10_046052</name>
</gene>
<organism evidence="1 2">
    <name type="scientific">Tritrichomonas musculus</name>
    <dbReference type="NCBI Taxonomy" id="1915356"/>
    <lineage>
        <taxon>Eukaryota</taxon>
        <taxon>Metamonada</taxon>
        <taxon>Parabasalia</taxon>
        <taxon>Tritrichomonadida</taxon>
        <taxon>Tritrichomonadidae</taxon>
        <taxon>Tritrichomonas</taxon>
    </lineage>
</organism>
<sequence length="334" mass="38591">MFTHNFSDIGYPLLDLPCNNTISISSKSKHADFNVNFQDLFNNPEIKAKCNEKKFGCGFNFSNNIVKFKVWPSFDFFSPRFSIISDYTDDENVNPKVQYKLKLPCKIKNVKLCFASRFNKEDHLTSFAQEVSYKNQPGSFKIKNKFSMPQYSVYSDKIKLRINRSTFLFKMASNNFWKSKFTIAPPLSIQAAETFRHLLNTSISFLIKKEEGSISREKCRVININNRFICGLSYDFLKDSIKLKNCSKLPSKSGKVAFALRYSKKDSFGVKIGTKYLTRFGKIYANLRSYPDNTFVAGLKTQVNDSCNIEFYGGFIQNQVEPKKMWSINLEFSH</sequence>
<name>A0ABR2JX02_9EUKA</name>
<proteinExistence type="predicted"/>
<accession>A0ABR2JX02</accession>
<protein>
    <submittedName>
        <fullName evidence="1">Uncharacterized protein</fullName>
    </submittedName>
</protein>
<evidence type="ECO:0000313" key="2">
    <source>
        <dbReference type="Proteomes" id="UP001470230"/>
    </source>
</evidence>